<dbReference type="GO" id="GO:0030288">
    <property type="term" value="C:outer membrane-bounded periplasmic space"/>
    <property type="evidence" value="ECO:0007669"/>
    <property type="project" value="UniProtKB-UniRule"/>
</dbReference>
<comment type="caution">
    <text evidence="3">The sequence shown here is derived from an EMBL/GenBank/DDBJ whole genome shotgun (WGS) entry which is preliminary data.</text>
</comment>
<dbReference type="InterPro" id="IPR019734">
    <property type="entry name" value="TPR_rpt"/>
</dbReference>
<comment type="subcellular location">
    <subcellularLocation>
        <location evidence="1">Periplasm</location>
    </subcellularLocation>
</comment>
<protein>
    <recommendedName>
        <fullName evidence="1">Cell division coordinator CpoB</fullName>
    </recommendedName>
</protein>
<evidence type="ECO:0000313" key="4">
    <source>
        <dbReference type="Proteomes" id="UP000295611"/>
    </source>
</evidence>
<dbReference type="InterPro" id="IPR011990">
    <property type="entry name" value="TPR-like_helical_dom_sf"/>
</dbReference>
<keyword evidence="1" id="KW-0132">Cell division</keyword>
<dbReference type="Proteomes" id="UP000295611">
    <property type="component" value="Unassembled WGS sequence"/>
</dbReference>
<keyword evidence="1" id="KW-0732">Signal</keyword>
<dbReference type="HAMAP" id="MF_02066">
    <property type="entry name" value="CpoB"/>
    <property type="match status" value="1"/>
</dbReference>
<name>A0A4R7B9S8_9NEIS</name>
<keyword evidence="1" id="KW-0574">Periplasm</keyword>
<dbReference type="InterPro" id="IPR032519">
    <property type="entry name" value="YbgF_tri"/>
</dbReference>
<dbReference type="SMART" id="SM00028">
    <property type="entry name" value="TPR"/>
    <property type="match status" value="3"/>
</dbReference>
<sequence precursor="true">MKRLAIGGALLALISGCATNADLEDTRQQINQVNQQASARLSQIETKLSNDKLLDMVSQLDDLRAQVAKLSGEVEVLNYNLQSTQKRQNDLYADLDGRMNKLEGSSSPAAASSAPAAVVPPVAGNGAQTVPDYDRALNLLRQRDFANAITALGQYIKQNPNDPQAADALFWQGVAHTALKQYDAAIAIHRQFVEQYPNHPKAPDAMRNVASCQIELAQNDEAKVTLKRLIKLYPKSAAATKAKAMLKKL</sequence>
<keyword evidence="1" id="KW-0175">Coiled coil</keyword>
<dbReference type="PROSITE" id="PS51257">
    <property type="entry name" value="PROKAR_LIPOPROTEIN"/>
    <property type="match status" value="1"/>
</dbReference>
<dbReference type="InterPro" id="IPR034706">
    <property type="entry name" value="CpoB"/>
</dbReference>
<dbReference type="Pfam" id="PF13432">
    <property type="entry name" value="TPR_16"/>
    <property type="match status" value="1"/>
</dbReference>
<feature type="coiled-coil region" evidence="1">
    <location>
        <begin position="20"/>
        <end position="80"/>
    </location>
</feature>
<feature type="chain" id="PRO_5021052417" description="Cell division coordinator CpoB" evidence="1">
    <location>
        <begin position="21"/>
        <end position="249"/>
    </location>
</feature>
<dbReference type="Gene3D" id="1.25.40.10">
    <property type="entry name" value="Tetratricopeptide repeat domain"/>
    <property type="match status" value="1"/>
</dbReference>
<dbReference type="Pfam" id="PF16331">
    <property type="entry name" value="TolA_bind_tri"/>
    <property type="match status" value="1"/>
</dbReference>
<dbReference type="Pfam" id="PF13174">
    <property type="entry name" value="TPR_6"/>
    <property type="match status" value="1"/>
</dbReference>
<comment type="function">
    <text evidence="1">Mediates coordination of peptidoglycan synthesis and outer membrane constriction during cell division.</text>
</comment>
<evidence type="ECO:0000259" key="2">
    <source>
        <dbReference type="Pfam" id="PF16331"/>
    </source>
</evidence>
<proteinExistence type="inferred from homology"/>
<organism evidence="3 4">
    <name type="scientific">Paludibacterium purpuratum</name>
    <dbReference type="NCBI Taxonomy" id="1144873"/>
    <lineage>
        <taxon>Bacteria</taxon>
        <taxon>Pseudomonadati</taxon>
        <taxon>Pseudomonadota</taxon>
        <taxon>Betaproteobacteria</taxon>
        <taxon>Neisseriales</taxon>
        <taxon>Chromobacteriaceae</taxon>
        <taxon>Paludibacterium</taxon>
    </lineage>
</organism>
<dbReference type="NCBIfam" id="TIGR02795">
    <property type="entry name" value="tol_pal_ybgF"/>
    <property type="match status" value="1"/>
</dbReference>
<feature type="domain" description="YbgF trimerisation" evidence="2">
    <location>
        <begin position="37"/>
        <end position="107"/>
    </location>
</feature>
<accession>A0A4R7B9S8</accession>
<dbReference type="RefSeq" id="WP_133679915.1">
    <property type="nucleotide sequence ID" value="NZ_SNZP01000005.1"/>
</dbReference>
<dbReference type="Gene3D" id="1.20.5.110">
    <property type="match status" value="1"/>
</dbReference>
<dbReference type="SUPFAM" id="SSF48452">
    <property type="entry name" value="TPR-like"/>
    <property type="match status" value="1"/>
</dbReference>
<dbReference type="GO" id="GO:0043093">
    <property type="term" value="P:FtsZ-dependent cytokinesis"/>
    <property type="evidence" value="ECO:0007669"/>
    <property type="project" value="UniProtKB-UniRule"/>
</dbReference>
<gene>
    <name evidence="1" type="primary">cpoB</name>
    <name evidence="3" type="ORF">DFP86_105245</name>
</gene>
<dbReference type="EMBL" id="SNZP01000005">
    <property type="protein sequence ID" value="TDR80376.1"/>
    <property type="molecule type" value="Genomic_DNA"/>
</dbReference>
<keyword evidence="4" id="KW-1185">Reference proteome</keyword>
<dbReference type="InterPro" id="IPR014162">
    <property type="entry name" value="CpoB_C"/>
</dbReference>
<dbReference type="GO" id="GO:0070206">
    <property type="term" value="P:protein trimerization"/>
    <property type="evidence" value="ECO:0007669"/>
    <property type="project" value="InterPro"/>
</dbReference>
<evidence type="ECO:0000313" key="3">
    <source>
        <dbReference type="EMBL" id="TDR80376.1"/>
    </source>
</evidence>
<dbReference type="AlphaFoldDB" id="A0A4R7B9S8"/>
<dbReference type="OrthoDB" id="8525418at2"/>
<comment type="similarity">
    <text evidence="1">Belongs to the CpoB family.</text>
</comment>
<reference evidence="3 4" key="1">
    <citation type="submission" date="2019-03" db="EMBL/GenBank/DDBJ databases">
        <title>Genomic Encyclopedia of Type Strains, Phase III (KMG-III): the genomes of soil and plant-associated and newly described type strains.</title>
        <authorList>
            <person name="Whitman W."/>
        </authorList>
    </citation>
    <scope>NUCLEOTIDE SEQUENCE [LARGE SCALE GENOMIC DNA]</scope>
    <source>
        <strain evidence="3 4">CECT 8976</strain>
    </source>
</reference>
<keyword evidence="1" id="KW-0131">Cell cycle</keyword>
<feature type="signal peptide" evidence="1">
    <location>
        <begin position="1"/>
        <end position="20"/>
    </location>
</feature>
<evidence type="ECO:0000256" key="1">
    <source>
        <dbReference type="HAMAP-Rule" id="MF_02066"/>
    </source>
</evidence>